<gene>
    <name evidence="10" type="primary">RIP</name>
</gene>
<comment type="similarity">
    <text evidence="2">Belongs to the ribosome-inactivating protein family. Type 1 RIP subfamily.</text>
</comment>
<evidence type="ECO:0000256" key="6">
    <source>
        <dbReference type="ARBA" id="ARBA00022821"/>
    </source>
</evidence>
<evidence type="ECO:0000256" key="7">
    <source>
        <dbReference type="ARBA" id="ARBA00023193"/>
    </source>
</evidence>
<dbReference type="AlphaFoldDB" id="A0A4P1"/>
<keyword evidence="4 8" id="KW-0800">Toxin</keyword>
<evidence type="ECO:0000256" key="4">
    <source>
        <dbReference type="ARBA" id="ARBA00022656"/>
    </source>
</evidence>
<evidence type="ECO:0000256" key="8">
    <source>
        <dbReference type="RuleBase" id="RU004915"/>
    </source>
</evidence>
<dbReference type="Gene3D" id="3.40.420.10">
    <property type="entry name" value="Ricin (A subunit), domain 1"/>
    <property type="match status" value="1"/>
</dbReference>
<dbReference type="PANTHER" id="PTHR33453:SF34">
    <property type="entry name" value="RIBOSOME-INACTIVATING PROTEIN"/>
    <property type="match status" value="1"/>
</dbReference>
<dbReference type="GO" id="GO:0006952">
    <property type="term" value="P:defense response"/>
    <property type="evidence" value="ECO:0007669"/>
    <property type="project" value="UniProtKB-KW"/>
</dbReference>
<evidence type="ECO:0000256" key="5">
    <source>
        <dbReference type="ARBA" id="ARBA00022801"/>
    </source>
</evidence>
<dbReference type="GO" id="GO:0090729">
    <property type="term" value="F:toxin activity"/>
    <property type="evidence" value="ECO:0007669"/>
    <property type="project" value="UniProtKB-KW"/>
</dbReference>
<keyword evidence="9" id="KW-0732">Signal</keyword>
<feature type="signal peptide" evidence="9">
    <location>
        <begin position="1"/>
        <end position="26"/>
    </location>
</feature>
<dbReference type="PANTHER" id="PTHR33453">
    <property type="match status" value="1"/>
</dbReference>
<comment type="catalytic activity">
    <reaction evidence="1 8">
        <text>Endohydrolysis of the N-glycosidic bond at one specific adenosine on the 28S rRNA.</text>
        <dbReference type="EC" id="3.2.2.22"/>
    </reaction>
</comment>
<keyword evidence="5 8" id="KW-0378">Hydrolase</keyword>
<feature type="chain" id="PRO_5002621840" description="rRNA N-glycosylase" evidence="9">
    <location>
        <begin position="27"/>
        <end position="280"/>
    </location>
</feature>
<dbReference type="SUPFAM" id="SSF56371">
    <property type="entry name" value="Ribosome inactivating proteins (RIP)"/>
    <property type="match status" value="1"/>
</dbReference>
<dbReference type="InterPro" id="IPR016139">
    <property type="entry name" value="Ribosome_inactivat_prot_sub2"/>
</dbReference>
<dbReference type="InterPro" id="IPR017989">
    <property type="entry name" value="Ribosome_inactivat_1/2"/>
</dbReference>
<dbReference type="InterPro" id="IPR016138">
    <property type="entry name" value="Ribosome_inactivat_prot_sub1"/>
</dbReference>
<organism evidence="10">
    <name type="scientific">Atriplex patens</name>
    <dbReference type="NCBI Taxonomy" id="407265"/>
    <lineage>
        <taxon>Eukaryota</taxon>
        <taxon>Viridiplantae</taxon>
        <taxon>Streptophyta</taxon>
        <taxon>Embryophyta</taxon>
        <taxon>Tracheophyta</taxon>
        <taxon>Spermatophyta</taxon>
        <taxon>Magnoliopsida</taxon>
        <taxon>eudicotyledons</taxon>
        <taxon>Gunneridae</taxon>
        <taxon>Pentapetalae</taxon>
        <taxon>Caryophyllales</taxon>
        <taxon>Chenopodiaceae</taxon>
        <taxon>Chenopodioideae</taxon>
        <taxon>Atripliceae</taxon>
        <taxon>Atriplex</taxon>
    </lineage>
</organism>
<proteinExistence type="evidence at transcript level"/>
<name>A0A4P1_9CARY</name>
<sequence length="280" mass="31383">MQEGNKKAWVFVLAIGVWVILQQTNAADVTFKLDPKPTQNTYNTFLQAIRNQVKDPKLVYEGIPMIRAPTDPDTYLLVGLESVKNNNKISLTLALSRNDLYVVAFADKYGGKVRGHFFPNLKIDTIDKAKKVFPDVEVLVQIKYGESYSQIESNAGTNRLSSPLGFDNLRTYMEKVYGLDTSAKDYSKTEARFLLIAIQMVAEAARFKYIQGRAVVTTAPENYKIVSLETNWGSISKGIKNAVKKVINPPINLQYPNGSTWIVTQVSDIKNDMGLLKYVS</sequence>
<evidence type="ECO:0000256" key="3">
    <source>
        <dbReference type="ARBA" id="ARBA00012001"/>
    </source>
</evidence>
<keyword evidence="7 8" id="KW-0652">Protein synthesis inhibitor</keyword>
<dbReference type="EC" id="3.2.2.22" evidence="3 8"/>
<reference evidence="10" key="1">
    <citation type="submission" date="2006-09" db="EMBL/GenBank/DDBJ databases">
        <title>Cloning of ribosome-inactivating protein in Atriplex patens.</title>
        <authorList>
            <person name="Hu J."/>
            <person name="Zhang Z."/>
            <person name="Sun S.-R."/>
            <person name="Zhang F.-C."/>
        </authorList>
    </citation>
    <scope>NUCLEOTIDE SEQUENCE</scope>
</reference>
<dbReference type="GO" id="GO:0017148">
    <property type="term" value="P:negative regulation of translation"/>
    <property type="evidence" value="ECO:0007669"/>
    <property type="project" value="UniProtKB-KW"/>
</dbReference>
<dbReference type="InterPro" id="IPR036041">
    <property type="entry name" value="Ribosome-inact_prot_sf"/>
</dbReference>
<dbReference type="InterPro" id="IPR001574">
    <property type="entry name" value="Ribosome_inactivat_prot"/>
</dbReference>
<evidence type="ECO:0000256" key="9">
    <source>
        <dbReference type="SAM" id="SignalP"/>
    </source>
</evidence>
<evidence type="ECO:0000256" key="1">
    <source>
        <dbReference type="ARBA" id="ARBA00000237"/>
    </source>
</evidence>
<protein>
    <recommendedName>
        <fullName evidence="3 8">rRNA N-glycosylase</fullName>
        <ecNumber evidence="3 8">3.2.2.22</ecNumber>
    </recommendedName>
</protein>
<dbReference type="PRINTS" id="PR00396">
    <property type="entry name" value="SHIGARICIN"/>
</dbReference>
<dbReference type="EMBL" id="DQ991968">
    <property type="protein sequence ID" value="ABJ90432.1"/>
    <property type="molecule type" value="mRNA"/>
</dbReference>
<dbReference type="SMR" id="A0A4P1"/>
<dbReference type="GO" id="GO:0030598">
    <property type="term" value="F:rRNA N-glycosylase activity"/>
    <property type="evidence" value="ECO:0007669"/>
    <property type="project" value="UniProtKB-EC"/>
</dbReference>
<dbReference type="Gene3D" id="4.10.470.10">
    <property type="entry name" value="Ricin (A Subunit), domain 2"/>
    <property type="match status" value="1"/>
</dbReference>
<keyword evidence="6 8" id="KW-0611">Plant defense</keyword>
<evidence type="ECO:0000256" key="2">
    <source>
        <dbReference type="ARBA" id="ARBA00008544"/>
    </source>
</evidence>
<accession>A0A4P1</accession>
<dbReference type="Pfam" id="PF00161">
    <property type="entry name" value="RIP"/>
    <property type="match status" value="1"/>
</dbReference>
<evidence type="ECO:0000313" key="10">
    <source>
        <dbReference type="EMBL" id="ABJ90432.1"/>
    </source>
</evidence>